<evidence type="ECO:0000256" key="3">
    <source>
        <dbReference type="ARBA" id="ARBA00022989"/>
    </source>
</evidence>
<keyword evidence="2" id="KW-0812">Transmembrane</keyword>
<dbReference type="InterPro" id="IPR001828">
    <property type="entry name" value="ANF_lig-bd_rcpt"/>
</dbReference>
<evidence type="ECO:0000256" key="1">
    <source>
        <dbReference type="ARBA" id="ARBA00004370"/>
    </source>
</evidence>
<protein>
    <submittedName>
        <fullName evidence="7">ANF_receptor domain-containing protein</fullName>
    </submittedName>
</protein>
<dbReference type="SUPFAM" id="SSF53822">
    <property type="entry name" value="Periplasmic binding protein-like I"/>
    <property type="match status" value="1"/>
</dbReference>
<keyword evidence="4" id="KW-0472">Membrane</keyword>
<dbReference type="GO" id="GO:0016020">
    <property type="term" value="C:membrane"/>
    <property type="evidence" value="ECO:0007669"/>
    <property type="project" value="UniProtKB-SubCell"/>
</dbReference>
<evidence type="ECO:0000259" key="5">
    <source>
        <dbReference type="Pfam" id="PF01094"/>
    </source>
</evidence>
<feature type="domain" description="Receptor ligand binding region" evidence="5">
    <location>
        <begin position="64"/>
        <end position="142"/>
    </location>
</feature>
<keyword evidence="6" id="KW-1185">Reference proteome</keyword>
<dbReference type="Proteomes" id="UP000095287">
    <property type="component" value="Unplaced"/>
</dbReference>
<dbReference type="AlphaFoldDB" id="A0A1I8AM91"/>
<dbReference type="WBParaSite" id="L893_g7058.t1">
    <property type="protein sequence ID" value="L893_g7058.t1"/>
    <property type="gene ID" value="L893_g7058"/>
</dbReference>
<name>A0A1I8AM91_9BILA</name>
<reference evidence="7" key="1">
    <citation type="submission" date="2016-11" db="UniProtKB">
        <authorList>
            <consortium name="WormBaseParasite"/>
        </authorList>
    </citation>
    <scope>IDENTIFICATION</scope>
</reference>
<evidence type="ECO:0000256" key="4">
    <source>
        <dbReference type="ARBA" id="ARBA00023136"/>
    </source>
</evidence>
<dbReference type="Gene3D" id="3.40.50.2300">
    <property type="match status" value="1"/>
</dbReference>
<evidence type="ECO:0000313" key="6">
    <source>
        <dbReference type="Proteomes" id="UP000095287"/>
    </source>
</evidence>
<keyword evidence="3" id="KW-1133">Transmembrane helix</keyword>
<dbReference type="Pfam" id="PF01094">
    <property type="entry name" value="ANF_receptor"/>
    <property type="match status" value="1"/>
</dbReference>
<organism evidence="6 7">
    <name type="scientific">Steinernema glaseri</name>
    <dbReference type="NCBI Taxonomy" id="37863"/>
    <lineage>
        <taxon>Eukaryota</taxon>
        <taxon>Metazoa</taxon>
        <taxon>Ecdysozoa</taxon>
        <taxon>Nematoda</taxon>
        <taxon>Chromadorea</taxon>
        <taxon>Rhabditida</taxon>
        <taxon>Tylenchina</taxon>
        <taxon>Panagrolaimomorpha</taxon>
        <taxon>Strongyloidoidea</taxon>
        <taxon>Steinernematidae</taxon>
        <taxon>Steinernema</taxon>
    </lineage>
</organism>
<sequence length="197" mass="22158">MKKIAAKYTLNPVDCILPKGMFYPAHVLDCLCNTLIKNKVSLIVFVTASESYDDTTSAALYFLHMASHTGIPIIAWNADNAGFSFNKPLSEYRILQMAPPITHQIKAMIALLKRYNWPKFGIVTSKMAGSTEFLQNVQEQIQSSDHRSFKNLQSFTVTTSLWDPLGTFKLRCLQLQTAVCTLLYRKRLISAADAECL</sequence>
<accession>A0A1I8AM91</accession>
<proteinExistence type="predicted"/>
<evidence type="ECO:0000256" key="2">
    <source>
        <dbReference type="ARBA" id="ARBA00022692"/>
    </source>
</evidence>
<comment type="subcellular location">
    <subcellularLocation>
        <location evidence="1">Membrane</location>
    </subcellularLocation>
</comment>
<dbReference type="InterPro" id="IPR028082">
    <property type="entry name" value="Peripla_BP_I"/>
</dbReference>
<evidence type="ECO:0000313" key="7">
    <source>
        <dbReference type="WBParaSite" id="L893_g7058.t1"/>
    </source>
</evidence>